<accession>A0A067JR94</accession>
<proteinExistence type="predicted"/>
<dbReference type="EMBL" id="KK915448">
    <property type="protein sequence ID" value="KDP22054.1"/>
    <property type="molecule type" value="Genomic_DNA"/>
</dbReference>
<organism evidence="1 2">
    <name type="scientific">Jatropha curcas</name>
    <name type="common">Barbados nut</name>
    <dbReference type="NCBI Taxonomy" id="180498"/>
    <lineage>
        <taxon>Eukaryota</taxon>
        <taxon>Viridiplantae</taxon>
        <taxon>Streptophyta</taxon>
        <taxon>Embryophyta</taxon>
        <taxon>Tracheophyta</taxon>
        <taxon>Spermatophyta</taxon>
        <taxon>Magnoliopsida</taxon>
        <taxon>eudicotyledons</taxon>
        <taxon>Gunneridae</taxon>
        <taxon>Pentapetalae</taxon>
        <taxon>rosids</taxon>
        <taxon>fabids</taxon>
        <taxon>Malpighiales</taxon>
        <taxon>Euphorbiaceae</taxon>
        <taxon>Crotonoideae</taxon>
        <taxon>Jatropheae</taxon>
        <taxon>Jatropha</taxon>
    </lineage>
</organism>
<evidence type="ECO:0000313" key="2">
    <source>
        <dbReference type="Proteomes" id="UP000027138"/>
    </source>
</evidence>
<dbReference type="AlphaFoldDB" id="A0A067JR94"/>
<keyword evidence="2" id="KW-1185">Reference proteome</keyword>
<gene>
    <name evidence="1" type="ORF">JCGZ_02476</name>
</gene>
<reference evidence="1 2" key="1">
    <citation type="journal article" date="2014" name="PLoS ONE">
        <title>Global Analysis of Gene Expression Profiles in Physic Nut (Jatropha curcas L.) Seedlings Exposed to Salt Stress.</title>
        <authorList>
            <person name="Zhang L."/>
            <person name="Zhang C."/>
            <person name="Wu P."/>
            <person name="Chen Y."/>
            <person name="Li M."/>
            <person name="Jiang H."/>
            <person name="Wu G."/>
        </authorList>
    </citation>
    <scope>NUCLEOTIDE SEQUENCE [LARGE SCALE GENOMIC DNA]</scope>
    <source>
        <strain evidence="2">cv. GZQX0401</strain>
        <tissue evidence="1">Young leaves</tissue>
    </source>
</reference>
<evidence type="ECO:0000313" key="1">
    <source>
        <dbReference type="EMBL" id="KDP22054.1"/>
    </source>
</evidence>
<sequence length="165" mass="18739">MSKQQPPIVEHSKSFKPSFGTPHFIKADNWRNRRLTITVMAIHINKAAKMGHLIYLSHSKSTSQHYIWSSCEENLKSTTREFICLCGARPELVGQATIYVWPAPQVYGSPHFCPELLFLTHLLPKAFLIWEGPCAITWGTRHTLVTHAPSPCGTRLFDSEVQIIK</sequence>
<protein>
    <submittedName>
        <fullName evidence="1">Uncharacterized protein</fullName>
    </submittedName>
</protein>
<name>A0A067JR94_JATCU</name>
<dbReference type="Proteomes" id="UP000027138">
    <property type="component" value="Unassembled WGS sequence"/>
</dbReference>